<dbReference type="EMBL" id="BGZK01001183">
    <property type="protein sequence ID" value="GBP73712.1"/>
    <property type="molecule type" value="Genomic_DNA"/>
</dbReference>
<feature type="region of interest" description="Disordered" evidence="1">
    <location>
        <begin position="79"/>
        <end position="111"/>
    </location>
</feature>
<evidence type="ECO:0000313" key="3">
    <source>
        <dbReference type="Proteomes" id="UP000299102"/>
    </source>
</evidence>
<organism evidence="2 3">
    <name type="scientific">Eumeta variegata</name>
    <name type="common">Bagworm moth</name>
    <name type="synonym">Eumeta japonica</name>
    <dbReference type="NCBI Taxonomy" id="151549"/>
    <lineage>
        <taxon>Eukaryota</taxon>
        <taxon>Metazoa</taxon>
        <taxon>Ecdysozoa</taxon>
        <taxon>Arthropoda</taxon>
        <taxon>Hexapoda</taxon>
        <taxon>Insecta</taxon>
        <taxon>Pterygota</taxon>
        <taxon>Neoptera</taxon>
        <taxon>Endopterygota</taxon>
        <taxon>Lepidoptera</taxon>
        <taxon>Glossata</taxon>
        <taxon>Ditrysia</taxon>
        <taxon>Tineoidea</taxon>
        <taxon>Psychidae</taxon>
        <taxon>Oiketicinae</taxon>
        <taxon>Eumeta</taxon>
    </lineage>
</organism>
<evidence type="ECO:0000313" key="2">
    <source>
        <dbReference type="EMBL" id="GBP73712.1"/>
    </source>
</evidence>
<accession>A0A4C1YFZ6</accession>
<name>A0A4C1YFZ6_EUMVA</name>
<dbReference type="AlphaFoldDB" id="A0A4C1YFZ6"/>
<reference evidence="2 3" key="1">
    <citation type="journal article" date="2019" name="Commun. Biol.">
        <title>The bagworm genome reveals a unique fibroin gene that provides high tensile strength.</title>
        <authorList>
            <person name="Kono N."/>
            <person name="Nakamura H."/>
            <person name="Ohtoshi R."/>
            <person name="Tomita M."/>
            <person name="Numata K."/>
            <person name="Arakawa K."/>
        </authorList>
    </citation>
    <scope>NUCLEOTIDE SEQUENCE [LARGE SCALE GENOMIC DNA]</scope>
</reference>
<comment type="caution">
    <text evidence="2">The sequence shown here is derived from an EMBL/GenBank/DDBJ whole genome shotgun (WGS) entry which is preliminary data.</text>
</comment>
<sequence>MRATPPWKSNSITSKTSPSRLTSLPDKSVTKRRSLARSNRSSVSKPRYRQAEISHTGESAGGRFPAPFDINKWKNPLPWVKPKATPEPNVRGVSHSPTTSYRGRGVALGRT</sequence>
<feature type="region of interest" description="Disordered" evidence="1">
    <location>
        <begin position="1"/>
        <end position="67"/>
    </location>
</feature>
<evidence type="ECO:0000256" key="1">
    <source>
        <dbReference type="SAM" id="MobiDB-lite"/>
    </source>
</evidence>
<proteinExistence type="predicted"/>
<protein>
    <submittedName>
        <fullName evidence="2">Uncharacterized protein</fullName>
    </submittedName>
</protein>
<keyword evidence="3" id="KW-1185">Reference proteome</keyword>
<gene>
    <name evidence="2" type="ORF">EVAR_51625_1</name>
</gene>
<dbReference type="Proteomes" id="UP000299102">
    <property type="component" value="Unassembled WGS sequence"/>
</dbReference>
<feature type="compositionally biased region" description="Polar residues" evidence="1">
    <location>
        <begin position="7"/>
        <end position="22"/>
    </location>
</feature>